<dbReference type="Proteomes" id="UP000244090">
    <property type="component" value="Unassembled WGS sequence"/>
</dbReference>
<reference evidence="1 2" key="1">
    <citation type="submission" date="2018-04" db="EMBL/GenBank/DDBJ databases">
        <title>Genomic Encyclopedia of Archaeal and Bacterial Type Strains, Phase II (KMG-II): from individual species to whole genera.</title>
        <authorList>
            <person name="Goeker M."/>
        </authorList>
    </citation>
    <scope>NUCLEOTIDE SEQUENCE [LARGE SCALE GENOMIC DNA]</scope>
    <source>
        <strain evidence="1 2">DSM 25731</strain>
    </source>
</reference>
<dbReference type="GO" id="GO:0051301">
    <property type="term" value="P:cell division"/>
    <property type="evidence" value="ECO:0007669"/>
    <property type="project" value="UniProtKB-KW"/>
</dbReference>
<proteinExistence type="predicted"/>
<dbReference type="RefSeq" id="WP_108113016.1">
    <property type="nucleotide sequence ID" value="NZ_QBKT01000001.1"/>
</dbReference>
<keyword evidence="1" id="KW-0132">Cell division</keyword>
<evidence type="ECO:0000313" key="2">
    <source>
        <dbReference type="Proteomes" id="UP000244090"/>
    </source>
</evidence>
<keyword evidence="1" id="KW-0131">Cell cycle</keyword>
<gene>
    <name evidence="1" type="ORF">C8N46_101230</name>
</gene>
<organism evidence="1 2">
    <name type="scientific">Kordia periserrulae</name>
    <dbReference type="NCBI Taxonomy" id="701523"/>
    <lineage>
        <taxon>Bacteria</taxon>
        <taxon>Pseudomonadati</taxon>
        <taxon>Bacteroidota</taxon>
        <taxon>Flavobacteriia</taxon>
        <taxon>Flavobacteriales</taxon>
        <taxon>Flavobacteriaceae</taxon>
        <taxon>Kordia</taxon>
    </lineage>
</organism>
<comment type="caution">
    <text evidence="1">The sequence shown here is derived from an EMBL/GenBank/DDBJ whole genome shotgun (WGS) entry which is preliminary data.</text>
</comment>
<sequence length="239" mass="27277">MKINWNLIKGIAIAAVLIFLYAFSANRNSARIIENPEIKFLDREQAFITRAMVNKLLIQNNDTVTSVRKEQLDLDILEKRLRANEMIQDAEVYLSVNGTLGAKIKQRTPIARIATKNSYYIDSEGKAMPLSTVSAARVPFVEGKVDKKELNDVYALATYIAQDDFLKKNVIAIVQNENKTFNLKLRTNDFVVLFGNIKNMEKKVNNLKAFYKKAMKDQTLDNYAKVDLKFTNQVVCTKK</sequence>
<dbReference type="OrthoDB" id="1466667at2"/>
<dbReference type="AlphaFoldDB" id="A0A2T6C5N0"/>
<keyword evidence="2" id="KW-1185">Reference proteome</keyword>
<accession>A0A2T6C5N0</accession>
<protein>
    <submittedName>
        <fullName evidence="1">Cell division protein FtsQ</fullName>
    </submittedName>
</protein>
<name>A0A2T6C5N0_9FLAO</name>
<evidence type="ECO:0000313" key="1">
    <source>
        <dbReference type="EMBL" id="PTX63628.1"/>
    </source>
</evidence>
<dbReference type="EMBL" id="QBKT01000001">
    <property type="protein sequence ID" value="PTX63628.1"/>
    <property type="molecule type" value="Genomic_DNA"/>
</dbReference>